<organism evidence="2">
    <name type="scientific">marine sediment metagenome</name>
    <dbReference type="NCBI Taxonomy" id="412755"/>
    <lineage>
        <taxon>unclassified sequences</taxon>
        <taxon>metagenomes</taxon>
        <taxon>ecological metagenomes</taxon>
    </lineage>
</organism>
<evidence type="ECO:0000256" key="1">
    <source>
        <dbReference type="SAM" id="Phobius"/>
    </source>
</evidence>
<gene>
    <name evidence="2" type="ORF">LCGC14_0968950</name>
</gene>
<evidence type="ECO:0000313" key="2">
    <source>
        <dbReference type="EMBL" id="KKN17124.1"/>
    </source>
</evidence>
<protein>
    <submittedName>
        <fullName evidence="2">Uncharacterized protein</fullName>
    </submittedName>
</protein>
<keyword evidence="1" id="KW-0812">Transmembrane</keyword>
<comment type="caution">
    <text evidence="2">The sequence shown here is derived from an EMBL/GenBank/DDBJ whole genome shotgun (WGS) entry which is preliminary data.</text>
</comment>
<dbReference type="AlphaFoldDB" id="A0A0F9NGP2"/>
<keyword evidence="1" id="KW-0472">Membrane</keyword>
<dbReference type="EMBL" id="LAZR01003553">
    <property type="protein sequence ID" value="KKN17124.1"/>
    <property type="molecule type" value="Genomic_DNA"/>
</dbReference>
<name>A0A0F9NGP2_9ZZZZ</name>
<proteinExistence type="predicted"/>
<feature type="transmembrane region" description="Helical" evidence="1">
    <location>
        <begin position="12"/>
        <end position="37"/>
    </location>
</feature>
<keyword evidence="1" id="KW-1133">Transmembrane helix</keyword>
<reference evidence="2" key="1">
    <citation type="journal article" date="2015" name="Nature">
        <title>Complex archaea that bridge the gap between prokaryotes and eukaryotes.</title>
        <authorList>
            <person name="Spang A."/>
            <person name="Saw J.H."/>
            <person name="Jorgensen S.L."/>
            <person name="Zaremba-Niedzwiedzka K."/>
            <person name="Martijn J."/>
            <person name="Lind A.E."/>
            <person name="van Eijk R."/>
            <person name="Schleper C."/>
            <person name="Guy L."/>
            <person name="Ettema T.J."/>
        </authorList>
    </citation>
    <scope>NUCLEOTIDE SEQUENCE</scope>
</reference>
<accession>A0A0F9NGP2</accession>
<sequence>MIDFPWNSLLNVFLVILISVWVMMVWLALVGLAFAAIGTAWKRWGPG</sequence>